<dbReference type="GO" id="GO:0016477">
    <property type="term" value="P:cell migration"/>
    <property type="evidence" value="ECO:0000318"/>
    <property type="project" value="GO_Central"/>
</dbReference>
<dbReference type="Ensembl" id="ENSORLT00000034588.1">
    <property type="protein sequence ID" value="ENSORLP00000045112.1"/>
    <property type="gene ID" value="ENSORLG00000029130.1"/>
</dbReference>
<keyword evidence="7" id="KW-0812">Transmembrane</keyword>
<protein>
    <recommendedName>
        <fullName evidence="9">Cadherin domain-containing protein</fullName>
    </recommendedName>
</protein>
<organism evidence="10 11">
    <name type="scientific">Oryzias latipes</name>
    <name type="common">Japanese rice fish</name>
    <name type="synonym">Japanese killifish</name>
    <dbReference type="NCBI Taxonomy" id="8090"/>
    <lineage>
        <taxon>Eukaryota</taxon>
        <taxon>Metazoa</taxon>
        <taxon>Chordata</taxon>
        <taxon>Craniata</taxon>
        <taxon>Vertebrata</taxon>
        <taxon>Euteleostomi</taxon>
        <taxon>Actinopterygii</taxon>
        <taxon>Neopterygii</taxon>
        <taxon>Teleostei</taxon>
        <taxon>Neoteleostei</taxon>
        <taxon>Acanthomorphata</taxon>
        <taxon>Ovalentaria</taxon>
        <taxon>Atherinomorphae</taxon>
        <taxon>Beloniformes</taxon>
        <taxon>Adrianichthyidae</taxon>
        <taxon>Oryziinae</taxon>
        <taxon>Oryzias</taxon>
    </lineage>
</organism>
<feature type="domain" description="Cadherin" evidence="9">
    <location>
        <begin position="129"/>
        <end position="236"/>
    </location>
</feature>
<dbReference type="GO" id="GO:0005912">
    <property type="term" value="C:adherens junction"/>
    <property type="evidence" value="ECO:0000318"/>
    <property type="project" value="GO_Central"/>
</dbReference>
<feature type="compositionally biased region" description="Gly residues" evidence="6">
    <location>
        <begin position="573"/>
        <end position="585"/>
    </location>
</feature>
<accession>A0A3B3IN87</accession>
<evidence type="ECO:0000256" key="3">
    <source>
        <dbReference type="ARBA" id="ARBA00022837"/>
    </source>
</evidence>
<feature type="region of interest" description="Disordered" evidence="6">
    <location>
        <begin position="567"/>
        <end position="588"/>
    </location>
</feature>
<evidence type="ECO:0000256" key="1">
    <source>
        <dbReference type="ARBA" id="ARBA00004370"/>
    </source>
</evidence>
<evidence type="ECO:0000256" key="6">
    <source>
        <dbReference type="SAM" id="MobiDB-lite"/>
    </source>
</evidence>
<dbReference type="CDD" id="cd11304">
    <property type="entry name" value="Cadherin_repeat"/>
    <property type="match status" value="3"/>
</dbReference>
<dbReference type="GO" id="GO:0005509">
    <property type="term" value="F:calcium ion binding"/>
    <property type="evidence" value="ECO:0007669"/>
    <property type="project" value="UniProtKB-UniRule"/>
</dbReference>
<evidence type="ECO:0000256" key="8">
    <source>
        <dbReference type="SAM" id="SignalP"/>
    </source>
</evidence>
<keyword evidence="2" id="KW-0677">Repeat</keyword>
<dbReference type="Bgee" id="ENSORLG00000029130">
    <property type="expression patterns" value="Expressed in intestine and 4 other cell types or tissues"/>
</dbReference>
<sequence length="724" mass="78771">MDNTSPRFALLTAFSLWFLIFQFKSTEAVDICSAPFSIPFPENNKVDDVVLTITVQPDVTLDFAPPPANPDNPFRLDGNQLRAVRVLDYETVKNYAVQISCTQTNTGLSLPLTFVVLVENVNDNPPVFDQNLYLADVDELSPIGFTIGRFAATDLDQHPQLYYTLTSEPSAFKLQSPTIPAIMVDATLNYEKVREYQLKLVVQDTPLASAPVGPSFSATATIQISISDGDNRPPWFQPCTKYEVGGAVICESAGYTGTVNLNEQQTGALSLKPGPVHAIDGDTGINEEITYTFLSGNDEGLFAINPSTGDITMLRPADVLGEINLVVLAAQKINVDQFATTQVGIRVQEKSLHLPQFQRPLYEGLITSMGSVALDLQDDKRALRILATDEDYAVLEGINPHITYSFEESEDFVIINGFLFLVNDLTDDTFRLTVVAKDTSNDETATAQLVVEVKAGITTSALPQSTTDIPTTTGGIINTGTTISASSPSLTIPAGGFGVEDMAALGATLGALLLVCLVVIGVLVHRMQKGKANWRKIYEASMFRSSLRQGPSDQKEAIQYTNEAFQMDEGGDGVDSGGPAGGLGVKAGEQPARDQYYGKKSSAPLHNLLPEDTSDTDSNKTDSEKEVKPILTKERRVEEGYKSVWFKEDIDPNAKEEVVIIPDNNDHDSEDEDNKPNAREDDEEGTSYKRKIAFADADLDSGLELKMGDQEDDSDSGRRSNTSL</sequence>
<dbReference type="STRING" id="8090.ENSORLP00000045112"/>
<dbReference type="GO" id="GO:0034332">
    <property type="term" value="P:adherens junction organization"/>
    <property type="evidence" value="ECO:0000318"/>
    <property type="project" value="GO_Central"/>
</dbReference>
<comment type="subcellular location">
    <subcellularLocation>
        <location evidence="1">Membrane</location>
    </subcellularLocation>
</comment>
<feature type="region of interest" description="Disordered" evidence="6">
    <location>
        <begin position="600"/>
        <end position="631"/>
    </location>
</feature>
<dbReference type="GO" id="GO:0007043">
    <property type="term" value="P:cell-cell junction assembly"/>
    <property type="evidence" value="ECO:0000318"/>
    <property type="project" value="GO_Central"/>
</dbReference>
<name>A0A3B3IN87_ORYLA</name>
<dbReference type="PANTHER" id="PTHR24027:SF414">
    <property type="entry name" value="CADHERIN-RELATED FAMILY MEMBER 5 ISOFORM X1"/>
    <property type="match status" value="1"/>
</dbReference>
<dbReference type="GO" id="GO:0016339">
    <property type="term" value="P:calcium-dependent cell-cell adhesion via plasma membrane cell adhesion molecules"/>
    <property type="evidence" value="ECO:0000318"/>
    <property type="project" value="GO_Central"/>
</dbReference>
<reference evidence="10" key="3">
    <citation type="submission" date="2025-09" db="UniProtKB">
        <authorList>
            <consortium name="Ensembl"/>
        </authorList>
    </citation>
    <scope>IDENTIFICATION</scope>
    <source>
        <strain evidence="10">Hd-rR</strain>
    </source>
</reference>
<gene>
    <name evidence="10" type="primary">cdhr5b</name>
</gene>
<dbReference type="PANTHER" id="PTHR24027">
    <property type="entry name" value="CADHERIN-23"/>
    <property type="match status" value="1"/>
</dbReference>
<keyword evidence="3 5" id="KW-0106">Calcium</keyword>
<dbReference type="GO" id="GO:0000902">
    <property type="term" value="P:cell morphogenesis"/>
    <property type="evidence" value="ECO:0000318"/>
    <property type="project" value="GO_Central"/>
</dbReference>
<evidence type="ECO:0000313" key="11">
    <source>
        <dbReference type="Proteomes" id="UP000001038"/>
    </source>
</evidence>
<evidence type="ECO:0000256" key="4">
    <source>
        <dbReference type="ARBA" id="ARBA00023136"/>
    </source>
</evidence>
<dbReference type="InterPro" id="IPR015919">
    <property type="entry name" value="Cadherin-like_sf"/>
</dbReference>
<keyword evidence="7" id="KW-1133">Transmembrane helix</keyword>
<dbReference type="Gene3D" id="2.60.40.60">
    <property type="entry name" value="Cadherins"/>
    <property type="match status" value="4"/>
</dbReference>
<keyword evidence="8" id="KW-0732">Signal</keyword>
<feature type="transmembrane region" description="Helical" evidence="7">
    <location>
        <begin position="502"/>
        <end position="524"/>
    </location>
</feature>
<dbReference type="InterPro" id="IPR039808">
    <property type="entry name" value="Cadherin"/>
</dbReference>
<dbReference type="GO" id="GO:0044331">
    <property type="term" value="P:cell-cell adhesion mediated by cadherin"/>
    <property type="evidence" value="ECO:0000318"/>
    <property type="project" value="GO_Central"/>
</dbReference>
<feature type="compositionally biased region" description="Basic and acidic residues" evidence="6">
    <location>
        <begin position="617"/>
        <end position="631"/>
    </location>
</feature>
<feature type="domain" description="Cadherin" evidence="9">
    <location>
        <begin position="253"/>
        <end position="357"/>
    </location>
</feature>
<evidence type="ECO:0000256" key="2">
    <source>
        <dbReference type="ARBA" id="ARBA00022737"/>
    </source>
</evidence>
<dbReference type="GO" id="GO:0007156">
    <property type="term" value="P:homophilic cell adhesion via plasma membrane adhesion molecules"/>
    <property type="evidence" value="ECO:0007669"/>
    <property type="project" value="InterPro"/>
</dbReference>
<dbReference type="OrthoDB" id="8958491at2759"/>
<evidence type="ECO:0000256" key="5">
    <source>
        <dbReference type="PROSITE-ProRule" id="PRU00043"/>
    </source>
</evidence>
<dbReference type="GO" id="GO:0016342">
    <property type="term" value="C:catenin complex"/>
    <property type="evidence" value="ECO:0000318"/>
    <property type="project" value="GO_Central"/>
</dbReference>
<reference evidence="10" key="2">
    <citation type="submission" date="2025-08" db="UniProtKB">
        <authorList>
            <consortium name="Ensembl"/>
        </authorList>
    </citation>
    <scope>IDENTIFICATION</scope>
    <source>
        <strain evidence="10">Hd-rR</strain>
    </source>
</reference>
<feature type="signal peptide" evidence="8">
    <location>
        <begin position="1"/>
        <end position="28"/>
    </location>
</feature>
<keyword evidence="11" id="KW-1185">Reference proteome</keyword>
<dbReference type="PROSITE" id="PS50268">
    <property type="entry name" value="CADHERIN_2"/>
    <property type="match status" value="3"/>
</dbReference>
<dbReference type="GO" id="GO:0045296">
    <property type="term" value="F:cadherin binding"/>
    <property type="evidence" value="ECO:0000318"/>
    <property type="project" value="GO_Central"/>
</dbReference>
<dbReference type="SUPFAM" id="SSF49313">
    <property type="entry name" value="Cadherin-like"/>
    <property type="match status" value="3"/>
</dbReference>
<evidence type="ECO:0000256" key="7">
    <source>
        <dbReference type="SAM" id="Phobius"/>
    </source>
</evidence>
<keyword evidence="4 7" id="KW-0472">Membrane</keyword>
<feature type="chain" id="PRO_5017189967" description="Cadherin domain-containing protein" evidence="8">
    <location>
        <begin position="29"/>
        <end position="724"/>
    </location>
</feature>
<dbReference type="AlphaFoldDB" id="A0A3B3IN87"/>
<evidence type="ECO:0000313" key="10">
    <source>
        <dbReference type="Ensembl" id="ENSORLP00000045112.1"/>
    </source>
</evidence>
<dbReference type="PRINTS" id="PR00205">
    <property type="entry name" value="CADHERIN"/>
</dbReference>
<dbReference type="GeneTree" id="ENSGT00940000163878"/>
<feature type="domain" description="Cadherin" evidence="9">
    <location>
        <begin position="74"/>
        <end position="128"/>
    </location>
</feature>
<dbReference type="InterPro" id="IPR002126">
    <property type="entry name" value="Cadherin-like_dom"/>
</dbReference>
<dbReference type="GO" id="GO:0008013">
    <property type="term" value="F:beta-catenin binding"/>
    <property type="evidence" value="ECO:0000318"/>
    <property type="project" value="GO_Central"/>
</dbReference>
<dbReference type="Proteomes" id="UP000001038">
    <property type="component" value="Chromosome 6"/>
</dbReference>
<proteinExistence type="predicted"/>
<dbReference type="InParanoid" id="A0A3B3IN87"/>
<dbReference type="SMART" id="SM00112">
    <property type="entry name" value="CA"/>
    <property type="match status" value="3"/>
</dbReference>
<dbReference type="Pfam" id="PF00028">
    <property type="entry name" value="Cadherin"/>
    <property type="match status" value="2"/>
</dbReference>
<feature type="region of interest" description="Disordered" evidence="6">
    <location>
        <begin position="652"/>
        <end position="724"/>
    </location>
</feature>
<evidence type="ECO:0000259" key="9">
    <source>
        <dbReference type="PROSITE" id="PS50268"/>
    </source>
</evidence>
<reference evidence="10 11" key="1">
    <citation type="journal article" date="2007" name="Nature">
        <title>The medaka draft genome and insights into vertebrate genome evolution.</title>
        <authorList>
            <person name="Kasahara M."/>
            <person name="Naruse K."/>
            <person name="Sasaki S."/>
            <person name="Nakatani Y."/>
            <person name="Qu W."/>
            <person name="Ahsan B."/>
            <person name="Yamada T."/>
            <person name="Nagayasu Y."/>
            <person name="Doi K."/>
            <person name="Kasai Y."/>
            <person name="Jindo T."/>
            <person name="Kobayashi D."/>
            <person name="Shimada A."/>
            <person name="Toyoda A."/>
            <person name="Kuroki Y."/>
            <person name="Fujiyama A."/>
            <person name="Sasaki T."/>
            <person name="Shimizu A."/>
            <person name="Asakawa S."/>
            <person name="Shimizu N."/>
            <person name="Hashimoto S."/>
            <person name="Yang J."/>
            <person name="Lee Y."/>
            <person name="Matsushima K."/>
            <person name="Sugano S."/>
            <person name="Sakaizumi M."/>
            <person name="Narita T."/>
            <person name="Ohishi K."/>
            <person name="Haga S."/>
            <person name="Ohta F."/>
            <person name="Nomoto H."/>
            <person name="Nogata K."/>
            <person name="Morishita T."/>
            <person name="Endo T."/>
            <person name="Shin-I T."/>
            <person name="Takeda H."/>
            <person name="Morishita S."/>
            <person name="Kohara Y."/>
        </authorList>
    </citation>
    <scope>NUCLEOTIDE SEQUENCE [LARGE SCALE GENOMIC DNA]</scope>
    <source>
        <strain evidence="10 11">Hd-rR</strain>
    </source>
</reference>